<dbReference type="Gene3D" id="1.10.10.60">
    <property type="entry name" value="Homeodomain-like"/>
    <property type="match status" value="1"/>
</dbReference>
<dbReference type="InterPro" id="IPR009057">
    <property type="entry name" value="Homeodomain-like_sf"/>
</dbReference>
<evidence type="ECO:0000259" key="1">
    <source>
        <dbReference type="Pfam" id="PF11427"/>
    </source>
</evidence>
<feature type="domain" description="Tc3 transposase DNA binding" evidence="1">
    <location>
        <begin position="3"/>
        <end position="48"/>
    </location>
</feature>
<comment type="caution">
    <text evidence="2">The sequence shown here is derived from an EMBL/GenBank/DDBJ whole genome shotgun (WGS) entry which is preliminary data.</text>
</comment>
<protein>
    <recommendedName>
        <fullName evidence="1">Tc3 transposase DNA binding domain-containing protein</fullName>
    </recommendedName>
</protein>
<evidence type="ECO:0000313" key="2">
    <source>
        <dbReference type="EMBL" id="OAF63585.1"/>
    </source>
</evidence>
<dbReference type="Proteomes" id="UP000078046">
    <property type="component" value="Unassembled WGS sequence"/>
</dbReference>
<gene>
    <name evidence="2" type="ORF">A3Q56_08707</name>
</gene>
<evidence type="ECO:0000313" key="3">
    <source>
        <dbReference type="Proteomes" id="UP000078046"/>
    </source>
</evidence>
<dbReference type="SUPFAM" id="SSF46689">
    <property type="entry name" value="Homeodomain-like"/>
    <property type="match status" value="1"/>
</dbReference>
<accession>A0A177ANH3</accession>
<dbReference type="AlphaFoldDB" id="A0A177ANH3"/>
<dbReference type="EMBL" id="LWCA01003104">
    <property type="protein sequence ID" value="OAF63585.1"/>
    <property type="molecule type" value="Genomic_DNA"/>
</dbReference>
<dbReference type="GO" id="GO:0003677">
    <property type="term" value="F:DNA binding"/>
    <property type="evidence" value="ECO:0007669"/>
    <property type="project" value="InterPro"/>
</dbReference>
<keyword evidence="3" id="KW-1185">Reference proteome</keyword>
<organism evidence="2 3">
    <name type="scientific">Intoshia linei</name>
    <dbReference type="NCBI Taxonomy" id="1819745"/>
    <lineage>
        <taxon>Eukaryota</taxon>
        <taxon>Metazoa</taxon>
        <taxon>Spiralia</taxon>
        <taxon>Lophotrochozoa</taxon>
        <taxon>Mesozoa</taxon>
        <taxon>Orthonectida</taxon>
        <taxon>Rhopaluridae</taxon>
        <taxon>Intoshia</taxon>
    </lineage>
</organism>
<name>A0A177ANH3_9BILA</name>
<proteinExistence type="predicted"/>
<dbReference type="Pfam" id="PF11427">
    <property type="entry name" value="HTH_Tnp_Tc3_1"/>
    <property type="match status" value="1"/>
</dbReference>
<dbReference type="InterPro" id="IPR025898">
    <property type="entry name" value="Tc3_transposase_DNA-bd_dom"/>
</dbReference>
<sequence length="60" mass="6887">MGRGISLNDDEKSQIIKLLADKVDVEEICTILNRNRNTIRRFIKNPNKPESVLKNSTFVT</sequence>
<reference evidence="2 3" key="1">
    <citation type="submission" date="2016-04" db="EMBL/GenBank/DDBJ databases">
        <title>The genome of Intoshia linei affirms orthonectids as highly simplified spiralians.</title>
        <authorList>
            <person name="Mikhailov K.V."/>
            <person name="Slusarev G.S."/>
            <person name="Nikitin M.A."/>
            <person name="Logacheva M.D."/>
            <person name="Penin A."/>
            <person name="Aleoshin V."/>
            <person name="Panchin Y.V."/>
        </authorList>
    </citation>
    <scope>NUCLEOTIDE SEQUENCE [LARGE SCALE GENOMIC DNA]</scope>
    <source>
        <strain evidence="2">Intl2013</strain>
        <tissue evidence="2">Whole animal</tissue>
    </source>
</reference>